<feature type="binding site" evidence="8">
    <location>
        <begin position="179"/>
        <end position="186"/>
    </location>
    <ligand>
        <name>ATP</name>
        <dbReference type="ChEBI" id="CHEBI:30616"/>
    </ligand>
</feature>
<dbReference type="InterPro" id="IPR000048">
    <property type="entry name" value="IQ_motif_EF-hand-BS"/>
</dbReference>
<evidence type="ECO:0000256" key="6">
    <source>
        <dbReference type="ARBA" id="ARBA00023175"/>
    </source>
</evidence>
<dbReference type="GO" id="GO:0016459">
    <property type="term" value="C:myosin complex"/>
    <property type="evidence" value="ECO:0007669"/>
    <property type="project" value="UniProtKB-KW"/>
</dbReference>
<evidence type="ECO:0000256" key="5">
    <source>
        <dbReference type="ARBA" id="ARBA00023123"/>
    </source>
</evidence>
<evidence type="ECO:0000256" key="9">
    <source>
        <dbReference type="SAM" id="Coils"/>
    </source>
</evidence>
<keyword evidence="14" id="KW-1185">Reference proteome</keyword>
<dbReference type="GO" id="GO:0051015">
    <property type="term" value="F:actin filament binding"/>
    <property type="evidence" value="ECO:0007669"/>
    <property type="project" value="TreeGrafter"/>
</dbReference>
<comment type="caution">
    <text evidence="13">The sequence shown here is derived from an EMBL/GenBank/DDBJ whole genome shotgun (WGS) entry which is preliminary data.</text>
</comment>
<dbReference type="GO" id="GO:0000146">
    <property type="term" value="F:microfilament motor activity"/>
    <property type="evidence" value="ECO:0007669"/>
    <property type="project" value="TreeGrafter"/>
</dbReference>
<dbReference type="InterPro" id="IPR002710">
    <property type="entry name" value="Dilute_dom"/>
</dbReference>
<dbReference type="GO" id="GO:0005737">
    <property type="term" value="C:cytoplasm"/>
    <property type="evidence" value="ECO:0007669"/>
    <property type="project" value="TreeGrafter"/>
</dbReference>
<dbReference type="PROSITE" id="PS51126">
    <property type="entry name" value="DILUTE"/>
    <property type="match status" value="1"/>
</dbReference>
<keyword evidence="3 8" id="KW-0067">ATP-binding</keyword>
<dbReference type="PANTHER" id="PTHR13140:SF706">
    <property type="entry name" value="DILUTE CLASS UNCONVENTIONAL MYOSIN, ISOFORM C"/>
    <property type="match status" value="1"/>
</dbReference>
<dbReference type="FunFam" id="1.10.10.820:FF:000001">
    <property type="entry name" value="Myosin heavy chain"/>
    <property type="match status" value="1"/>
</dbReference>
<gene>
    <name evidence="13" type="primary">MYO2</name>
    <name evidence="13" type="ORF">DFQ27_002607</name>
</gene>
<dbReference type="Gene3D" id="3.30.70.1590">
    <property type="match status" value="1"/>
</dbReference>
<dbReference type="Gene3D" id="3.40.850.10">
    <property type="entry name" value="Kinesin motor domain"/>
    <property type="match status" value="1"/>
</dbReference>
<keyword evidence="7 8" id="KW-0009">Actin-binding</keyword>
<dbReference type="OrthoDB" id="6108017at2759"/>
<evidence type="ECO:0000256" key="10">
    <source>
        <dbReference type="SAM" id="MobiDB-lite"/>
    </source>
</evidence>
<dbReference type="Gene3D" id="1.20.58.530">
    <property type="match status" value="1"/>
</dbReference>
<feature type="domain" description="Myosin motor" evidence="12">
    <location>
        <begin position="86"/>
        <end position="773"/>
    </location>
</feature>
<feature type="region of interest" description="Disordered" evidence="10">
    <location>
        <begin position="1076"/>
        <end position="1103"/>
    </location>
</feature>
<dbReference type="GO" id="GO:0016020">
    <property type="term" value="C:membrane"/>
    <property type="evidence" value="ECO:0007669"/>
    <property type="project" value="TreeGrafter"/>
</dbReference>
<dbReference type="PROSITE" id="PS51456">
    <property type="entry name" value="MYOSIN_MOTOR"/>
    <property type="match status" value="1"/>
</dbReference>
<dbReference type="PANTHER" id="PTHR13140">
    <property type="entry name" value="MYOSIN"/>
    <property type="match status" value="1"/>
</dbReference>
<evidence type="ECO:0000313" key="14">
    <source>
        <dbReference type="Proteomes" id="UP000807716"/>
    </source>
</evidence>
<sequence length="1625" mass="185521">MSNPNTGPDMSTTLDAYIKDTKCWFTDAKEGWISGTLTTKEVTADGKVTLTFADDNGKDQVFTSTLAKIQENSEILPPLRNPPLLEGTEDLTNLSYLNEPAVLSNIRTRYSHCNIYTYSGIVLIAANPFARVNIYGPEVVQTYSGKKRGELEPHLYAIAEDAYRCMIRDEKNQTIVVSGESGAGKTVSAKFIMRYFATANDADIPTKSKTTLSDTEEQILATNPIMEAFGNAKTTRNDNSSRFGKFTEIQFDKDRNIVGARIRTYLLERSRLVYQPDLERNYHIFYQLCAGAPPSEKKELDLQSIEQFHYLRQGGIKTINGVDDAAEFEITQRALSTIGISVQVQWSIFRLLAALLHIGNIQITGRNDSMISEEDPSLIIASKVLGVSPDEFKRWLIKKQITTRSEKIVSALKPEQSIVVRDSVAKYIYSALFDWLVHNINSSLSSEAVASSIHSFIGVLDIYGFEHFKKNSFEQFCINYANEKLQQEFNQHVFKLEQEEYVREQIEWKFIEFSDNQPCIEMIEGRLGVLSLLDEESRLPSGSDQSWCNKLFQQLGTEKHKKWFTKPRFSNSAFTISHYAHDVTYECEGFLEKNRDTLPDELLNLIKNSDNEFLEEVLMTSATLGAGDSMTGDKRKSVINRKPTLGAIFKSSLIQLMDTINSTNVHYIRCLKPNEAKQPWAFDAPMVLGQLRACGVLETIRISCAGYPSRWSFAEFVERYYMLTNSKHWGADIQQMCQAILNETIKEADKYQVGLTKIFFRAGLLAHMEKLRTEKLNYFATLIQKNMRRFVCQKNYRILRSTAVKLQCFARRVKAQKELRQLREERSALRLQTFLRGYVQRKKFIETRNHVLRLQCAIRAKQAREEYLRMREHNGATKIQQLWRGILARRQYQKDRRSIILVQSCIRRNKAKKELQTLKIEARSVNHLKEISYRLEGKVVELTRALDLAHQQNKSFDSQVAALESQVRLWKEKYELSQQSRSKEIAHAAENPTVPKKEYETLKAENVELQSKYNESIEKIRTLDLEIAKLTESLNKTKEEIQKLAAQAKAKQEDSETVMGLRRENKYVKEQLAQLSKATGRDTSSFPASSGVMSPPTSNAPQGHNVNQQVMEGYDGTYAYVKGAGHTVKTAHPSIPAAIPASSGKPAPLHQLGSTLATPNRRTRSNSTPDAAALEGGAIFKPQKSSNSVFDNLENNRNIKTMSSDDWARRVPRSRPSVHSVVEQPEIEIIRILEDEDSLQDEVINGLIKNIKIPSPSLSNLPLVKEVMFPAHLIGLLTTQMWKYGFIKESERLMINVMQAIQQQSMAIVGDDTIIPCAYWLSNVHELLSLICISEAEIHRDDAAQRCGRDFDWNEYEQLVATVKYELECLEYNIFHVWMKSLKKQLNKMIIPAIIESQALPGFITNDSGRFFNKLIGSGPTFSMDDLLMLFNKIWKAMSCYYVEHSVVRQVMTELLKMVGVTGFNDLLMRRNFCTWKRAMQIQYNITRIEEWCKGHDLPEGTLQLEHLMQATKLLQLKKASQNDIEIIYDVCWMLTPTQVQKLVQNYMIADYEVPVSSDLIKAIAQRVAANEKNDQLMLDAISLEDAGSFETPEIRDVDLEGERYLPTWLSNLTHLKLMMHLVVV</sequence>
<dbReference type="GO" id="GO:0005524">
    <property type="term" value="F:ATP binding"/>
    <property type="evidence" value="ECO:0007669"/>
    <property type="project" value="UniProtKB-UniRule"/>
</dbReference>
<dbReference type="PRINTS" id="PR00193">
    <property type="entry name" value="MYOSINHEAVY"/>
</dbReference>
<dbReference type="EMBL" id="JAAAJB010000002">
    <property type="protein sequence ID" value="KAG0270616.1"/>
    <property type="molecule type" value="Genomic_DNA"/>
</dbReference>
<dbReference type="InterPro" id="IPR027417">
    <property type="entry name" value="P-loop_NTPase"/>
</dbReference>
<dbReference type="InterPro" id="IPR036961">
    <property type="entry name" value="Kinesin_motor_dom_sf"/>
</dbReference>
<dbReference type="SMART" id="SM00015">
    <property type="entry name" value="IQ"/>
    <property type="match status" value="6"/>
</dbReference>
<dbReference type="Pfam" id="PF01843">
    <property type="entry name" value="DIL"/>
    <property type="match status" value="1"/>
</dbReference>
<dbReference type="InterPro" id="IPR046943">
    <property type="entry name" value="Fungal_Myo2/2A_CBD"/>
</dbReference>
<feature type="compositionally biased region" description="Polar residues" evidence="10">
    <location>
        <begin position="1152"/>
        <end position="1168"/>
    </location>
</feature>
<reference evidence="13" key="1">
    <citation type="journal article" date="2020" name="Fungal Divers.">
        <title>Resolving the Mortierellaceae phylogeny through synthesis of multi-gene phylogenetics and phylogenomics.</title>
        <authorList>
            <person name="Vandepol N."/>
            <person name="Liber J."/>
            <person name="Desiro A."/>
            <person name="Na H."/>
            <person name="Kennedy M."/>
            <person name="Barry K."/>
            <person name="Grigoriev I.V."/>
            <person name="Miller A.N."/>
            <person name="O'Donnell K."/>
            <person name="Stajich J.E."/>
            <person name="Bonito G."/>
        </authorList>
    </citation>
    <scope>NUCLEOTIDE SEQUENCE</scope>
    <source>
        <strain evidence="13">BC1065</strain>
    </source>
</reference>
<evidence type="ECO:0000256" key="4">
    <source>
        <dbReference type="ARBA" id="ARBA00023054"/>
    </source>
</evidence>
<keyword evidence="2 8" id="KW-0547">Nucleotide-binding</keyword>
<dbReference type="InterPro" id="IPR001609">
    <property type="entry name" value="Myosin_head_motor_dom-like"/>
</dbReference>
<dbReference type="InterPro" id="IPR036103">
    <property type="entry name" value="MYSc_Myo5"/>
</dbReference>
<evidence type="ECO:0000259" key="12">
    <source>
        <dbReference type="PROSITE" id="PS51456"/>
    </source>
</evidence>
<dbReference type="Pfam" id="PF00612">
    <property type="entry name" value="IQ"/>
    <property type="match status" value="3"/>
</dbReference>
<feature type="region of interest" description="Actin-binding" evidence="8">
    <location>
        <begin position="653"/>
        <end position="675"/>
    </location>
</feature>
<evidence type="ECO:0000256" key="7">
    <source>
        <dbReference type="ARBA" id="ARBA00023203"/>
    </source>
</evidence>
<dbReference type="Proteomes" id="UP000807716">
    <property type="component" value="Unassembled WGS sequence"/>
</dbReference>
<keyword evidence="6 8" id="KW-0505">Motor protein</keyword>
<feature type="domain" description="Dilute" evidence="11">
    <location>
        <begin position="1291"/>
        <end position="1570"/>
    </location>
</feature>
<keyword evidence="4 9" id="KW-0175">Coiled coil</keyword>
<dbReference type="PROSITE" id="PS50096">
    <property type="entry name" value="IQ"/>
    <property type="match status" value="4"/>
</dbReference>
<evidence type="ECO:0000256" key="2">
    <source>
        <dbReference type="ARBA" id="ARBA00022741"/>
    </source>
</evidence>
<dbReference type="Gene3D" id="1.20.120.720">
    <property type="entry name" value="Myosin VI head, motor domain, U50 subdomain"/>
    <property type="match status" value="1"/>
</dbReference>
<evidence type="ECO:0000256" key="8">
    <source>
        <dbReference type="PROSITE-ProRule" id="PRU00782"/>
    </source>
</evidence>
<dbReference type="GO" id="GO:0007015">
    <property type="term" value="P:actin filament organization"/>
    <property type="evidence" value="ECO:0007669"/>
    <property type="project" value="TreeGrafter"/>
</dbReference>
<evidence type="ECO:0000313" key="13">
    <source>
        <dbReference type="EMBL" id="KAG0270616.1"/>
    </source>
</evidence>
<feature type="coiled-coil region" evidence="9">
    <location>
        <begin position="999"/>
        <end position="1054"/>
    </location>
</feature>
<dbReference type="CDD" id="cd01380">
    <property type="entry name" value="MYSc_Myo5"/>
    <property type="match status" value="1"/>
</dbReference>
<keyword evidence="5 8" id="KW-0518">Myosin</keyword>
<dbReference type="SUPFAM" id="SSF52540">
    <property type="entry name" value="P-loop containing nucleoside triphosphate hydrolases"/>
    <property type="match status" value="2"/>
</dbReference>
<dbReference type="CDD" id="cd15480">
    <property type="entry name" value="fMyo2p_CBD"/>
    <property type="match status" value="1"/>
</dbReference>
<organism evidence="13 14">
    <name type="scientific">Actinomortierella ambigua</name>
    <dbReference type="NCBI Taxonomy" id="1343610"/>
    <lineage>
        <taxon>Eukaryota</taxon>
        <taxon>Fungi</taxon>
        <taxon>Fungi incertae sedis</taxon>
        <taxon>Mucoromycota</taxon>
        <taxon>Mortierellomycotina</taxon>
        <taxon>Mortierellomycetes</taxon>
        <taxon>Mortierellales</taxon>
        <taxon>Mortierellaceae</taxon>
        <taxon>Actinomortierella</taxon>
    </lineage>
</organism>
<dbReference type="SMART" id="SM00242">
    <property type="entry name" value="MYSc"/>
    <property type="match status" value="1"/>
</dbReference>
<proteinExistence type="inferred from homology"/>
<evidence type="ECO:0000256" key="1">
    <source>
        <dbReference type="ARBA" id="ARBA00008314"/>
    </source>
</evidence>
<dbReference type="Gene3D" id="1.20.5.190">
    <property type="match status" value="3"/>
</dbReference>
<feature type="compositionally biased region" description="Low complexity" evidence="10">
    <location>
        <begin position="1137"/>
        <end position="1148"/>
    </location>
</feature>
<feature type="region of interest" description="Disordered" evidence="10">
    <location>
        <begin position="1137"/>
        <end position="1168"/>
    </location>
</feature>
<name>A0A9P6QJW4_9FUNG</name>
<evidence type="ECO:0000256" key="3">
    <source>
        <dbReference type="ARBA" id="ARBA00022840"/>
    </source>
</evidence>
<dbReference type="CDD" id="cd23767">
    <property type="entry name" value="IQCD"/>
    <property type="match status" value="1"/>
</dbReference>
<comment type="similarity">
    <text evidence="1 8">Belongs to the TRAFAC class myosin-kinesin ATPase superfamily. Myosin family.</text>
</comment>
<dbReference type="SMART" id="SM01132">
    <property type="entry name" value="DIL"/>
    <property type="match status" value="1"/>
</dbReference>
<accession>A0A9P6QJW4</accession>
<dbReference type="Pfam" id="PF00063">
    <property type="entry name" value="Myosin_head"/>
    <property type="match status" value="1"/>
</dbReference>
<evidence type="ECO:0000259" key="11">
    <source>
        <dbReference type="PROSITE" id="PS51126"/>
    </source>
</evidence>
<dbReference type="Gene3D" id="1.10.10.820">
    <property type="match status" value="1"/>
</dbReference>
<protein>
    <submittedName>
        <fullName evidence="13">Myosin type-2 heavy chain 1</fullName>
    </submittedName>
</protein>